<dbReference type="PANTHER" id="PTHR24349">
    <property type="entry name" value="SERINE/THREONINE-PROTEIN KINASE"/>
    <property type="match status" value="1"/>
</dbReference>
<dbReference type="EMBL" id="AWWV01012824">
    <property type="protein sequence ID" value="OMO64230.1"/>
    <property type="molecule type" value="Genomic_DNA"/>
</dbReference>
<dbReference type="GO" id="GO:0004674">
    <property type="term" value="F:protein serine/threonine kinase activity"/>
    <property type="evidence" value="ECO:0007669"/>
    <property type="project" value="UniProtKB-KW"/>
</dbReference>
<evidence type="ECO:0000256" key="5">
    <source>
        <dbReference type="ARBA" id="ARBA00022679"/>
    </source>
</evidence>
<dbReference type="EC" id="2.7.11.1" evidence="2"/>
<dbReference type="SUPFAM" id="SSF56112">
    <property type="entry name" value="Protein kinase-like (PK-like)"/>
    <property type="match status" value="1"/>
</dbReference>
<evidence type="ECO:0000256" key="2">
    <source>
        <dbReference type="ARBA" id="ARBA00012513"/>
    </source>
</evidence>
<dbReference type="PROSITE" id="PS50011">
    <property type="entry name" value="PROTEIN_KINASE_DOM"/>
    <property type="match status" value="1"/>
</dbReference>
<dbReference type="InterPro" id="IPR000719">
    <property type="entry name" value="Prot_kinase_dom"/>
</dbReference>
<comment type="catalytic activity">
    <reaction evidence="10">
        <text>L-seryl-[protein] + ATP = O-phospho-L-seryl-[protein] + ADP + H(+)</text>
        <dbReference type="Rhea" id="RHEA:17989"/>
        <dbReference type="Rhea" id="RHEA-COMP:9863"/>
        <dbReference type="Rhea" id="RHEA-COMP:11604"/>
        <dbReference type="ChEBI" id="CHEBI:15378"/>
        <dbReference type="ChEBI" id="CHEBI:29999"/>
        <dbReference type="ChEBI" id="CHEBI:30616"/>
        <dbReference type="ChEBI" id="CHEBI:83421"/>
        <dbReference type="ChEBI" id="CHEBI:456216"/>
        <dbReference type="EC" id="2.7.11.1"/>
    </reaction>
</comment>
<evidence type="ECO:0000256" key="7">
    <source>
        <dbReference type="ARBA" id="ARBA00022777"/>
    </source>
</evidence>
<keyword evidence="16" id="KW-1185">Reference proteome</keyword>
<proteinExistence type="inferred from homology"/>
<dbReference type="Pfam" id="PF00069">
    <property type="entry name" value="Pkinase"/>
    <property type="match status" value="1"/>
</dbReference>
<keyword evidence="5" id="KW-0808">Transferase</keyword>
<comment type="similarity">
    <text evidence="1">Belongs to the protein kinase superfamily. CAMK Ser/Thr protein kinase family. CaMK subfamily.</text>
</comment>
<evidence type="ECO:0000259" key="13">
    <source>
        <dbReference type="PROSITE" id="PS50011"/>
    </source>
</evidence>
<accession>A0A1R3H1W2</accession>
<dbReference type="Gene3D" id="1.10.238.10">
    <property type="entry name" value="EF-hand"/>
    <property type="match status" value="1"/>
</dbReference>
<organism evidence="15 16">
    <name type="scientific">Corchorus capsularis</name>
    <name type="common">Jute</name>
    <dbReference type="NCBI Taxonomy" id="210143"/>
    <lineage>
        <taxon>Eukaryota</taxon>
        <taxon>Viridiplantae</taxon>
        <taxon>Streptophyta</taxon>
        <taxon>Embryophyta</taxon>
        <taxon>Tracheophyta</taxon>
        <taxon>Spermatophyta</taxon>
        <taxon>Magnoliopsida</taxon>
        <taxon>eudicotyledons</taxon>
        <taxon>Gunneridae</taxon>
        <taxon>Pentapetalae</taxon>
        <taxon>rosids</taxon>
        <taxon>malvids</taxon>
        <taxon>Malvales</taxon>
        <taxon>Malvaceae</taxon>
        <taxon>Grewioideae</taxon>
        <taxon>Apeibeae</taxon>
        <taxon>Corchorus</taxon>
    </lineage>
</organism>
<dbReference type="Gene3D" id="1.10.510.10">
    <property type="entry name" value="Transferase(Phosphotransferase) domain 1"/>
    <property type="match status" value="2"/>
</dbReference>
<keyword evidence="3 12" id="KW-0723">Serine/threonine-protein kinase</keyword>
<protein>
    <recommendedName>
        <fullName evidence="2">non-specific serine/threonine protein kinase</fullName>
        <ecNumber evidence="2">2.7.11.1</ecNumber>
    </recommendedName>
</protein>
<dbReference type="STRING" id="210143.A0A1R3H1W2"/>
<dbReference type="GO" id="GO:0005524">
    <property type="term" value="F:ATP binding"/>
    <property type="evidence" value="ECO:0007669"/>
    <property type="project" value="UniProtKB-UniRule"/>
</dbReference>
<dbReference type="OrthoDB" id="40902at2759"/>
<dbReference type="AlphaFoldDB" id="A0A1R3H1W2"/>
<dbReference type="GO" id="GO:0005509">
    <property type="term" value="F:calcium ion binding"/>
    <property type="evidence" value="ECO:0007669"/>
    <property type="project" value="InterPro"/>
</dbReference>
<evidence type="ECO:0000256" key="10">
    <source>
        <dbReference type="ARBA" id="ARBA00048679"/>
    </source>
</evidence>
<evidence type="ECO:0000256" key="9">
    <source>
        <dbReference type="ARBA" id="ARBA00047899"/>
    </source>
</evidence>
<sequence length="450" mass="50740">MGLTPRRCYWRPFQPPSLAKHIKALLKQLCGEPKLGSISKDGGSELLEALDKNFGYRKNFRAKYRLVQKLGIGYSGHVFSARGKKGELKDQPVAVKIISKSRLKFATHIEDLQLEVKILKSVSGHKHLLRFYDAFEDDKNVYIVMELCEGGDLSDRIYERGGSFTEEETKFIVKQMLSVVSFCHLQGIVHCDLKPENIMFTSGGDDAEVKLIDFGVSGIIKLDTGSGICELVKRSDPKFDDEPWPSVSPEAKDFVKRLLCKNEYKRMTAAEALGHPWLSDESQPVPLDFLIYKFVGIYLTSTPLRCAAQKALSKVLTEDELVYLRAQFRLLEPNQDGSVSLENFEMAVARYATDIMDDESWAPKILSMMGSLADRKMYFEEFCSAAIHIIHLEADEGWEQTVSTAFEHFEQEGNCVISYEEFCKELYISGPEALSSVSKIVSETLMASSI</sequence>
<dbReference type="Gramene" id="OMO64230">
    <property type="protein sequence ID" value="OMO64230"/>
    <property type="gene ID" value="CCACVL1_21901"/>
</dbReference>
<evidence type="ECO:0000256" key="4">
    <source>
        <dbReference type="ARBA" id="ARBA00022553"/>
    </source>
</evidence>
<dbReference type="Proteomes" id="UP000188268">
    <property type="component" value="Unassembled WGS sequence"/>
</dbReference>
<dbReference type="InterPro" id="IPR017441">
    <property type="entry name" value="Protein_kinase_ATP_BS"/>
</dbReference>
<evidence type="ECO:0000256" key="1">
    <source>
        <dbReference type="ARBA" id="ARBA00005354"/>
    </source>
</evidence>
<keyword evidence="7" id="KW-0418">Kinase</keyword>
<dbReference type="InterPro" id="IPR050205">
    <property type="entry name" value="CDPK_Ser/Thr_kinases"/>
</dbReference>
<dbReference type="InterPro" id="IPR008271">
    <property type="entry name" value="Ser/Thr_kinase_AS"/>
</dbReference>
<evidence type="ECO:0000256" key="3">
    <source>
        <dbReference type="ARBA" id="ARBA00022527"/>
    </source>
</evidence>
<dbReference type="SMART" id="SM00220">
    <property type="entry name" value="S_TKc"/>
    <property type="match status" value="1"/>
</dbReference>
<comment type="caution">
    <text evidence="15">The sequence shown here is derived from an EMBL/GenBank/DDBJ whole genome shotgun (WGS) entry which is preliminary data.</text>
</comment>
<keyword evidence="4" id="KW-0597">Phosphoprotein</keyword>
<feature type="domain" description="Protein kinase" evidence="13">
    <location>
        <begin position="64"/>
        <end position="446"/>
    </location>
</feature>
<gene>
    <name evidence="15" type="ORF">CCACVL1_21901</name>
</gene>
<keyword evidence="6 11" id="KW-0547">Nucleotide-binding</keyword>
<keyword evidence="8 11" id="KW-0067">ATP-binding</keyword>
<evidence type="ECO:0000256" key="8">
    <source>
        <dbReference type="ARBA" id="ARBA00022840"/>
    </source>
</evidence>
<evidence type="ECO:0000313" key="15">
    <source>
        <dbReference type="EMBL" id="OMO64230.1"/>
    </source>
</evidence>
<dbReference type="InterPro" id="IPR011009">
    <property type="entry name" value="Kinase-like_dom_sf"/>
</dbReference>
<evidence type="ECO:0000256" key="12">
    <source>
        <dbReference type="RuleBase" id="RU000304"/>
    </source>
</evidence>
<dbReference type="PROSITE" id="PS00108">
    <property type="entry name" value="PROTEIN_KINASE_ST"/>
    <property type="match status" value="1"/>
</dbReference>
<dbReference type="SUPFAM" id="SSF47473">
    <property type="entry name" value="EF-hand"/>
    <property type="match status" value="1"/>
</dbReference>
<dbReference type="PROSITE" id="PS00107">
    <property type="entry name" value="PROTEIN_KINASE_ATP"/>
    <property type="match status" value="1"/>
</dbReference>
<dbReference type="PROSITE" id="PS50222">
    <property type="entry name" value="EF_HAND_2"/>
    <property type="match status" value="1"/>
</dbReference>
<evidence type="ECO:0000259" key="14">
    <source>
        <dbReference type="PROSITE" id="PS50222"/>
    </source>
</evidence>
<evidence type="ECO:0000313" key="16">
    <source>
        <dbReference type="Proteomes" id="UP000188268"/>
    </source>
</evidence>
<dbReference type="InterPro" id="IPR002048">
    <property type="entry name" value="EF_hand_dom"/>
</dbReference>
<dbReference type="FunFam" id="1.10.238.10:FF:000085">
    <property type="entry name" value="CDPK-related kinase 1"/>
    <property type="match status" value="1"/>
</dbReference>
<dbReference type="FunFam" id="3.30.200.20:FF:000042">
    <property type="entry name" value="Aurora kinase A"/>
    <property type="match status" value="1"/>
</dbReference>
<evidence type="ECO:0000256" key="6">
    <source>
        <dbReference type="ARBA" id="ARBA00022741"/>
    </source>
</evidence>
<dbReference type="OMA" id="EFCKELY"/>
<comment type="catalytic activity">
    <reaction evidence="9">
        <text>L-threonyl-[protein] + ATP = O-phospho-L-threonyl-[protein] + ADP + H(+)</text>
        <dbReference type="Rhea" id="RHEA:46608"/>
        <dbReference type="Rhea" id="RHEA-COMP:11060"/>
        <dbReference type="Rhea" id="RHEA-COMP:11605"/>
        <dbReference type="ChEBI" id="CHEBI:15378"/>
        <dbReference type="ChEBI" id="CHEBI:30013"/>
        <dbReference type="ChEBI" id="CHEBI:30616"/>
        <dbReference type="ChEBI" id="CHEBI:61977"/>
        <dbReference type="ChEBI" id="CHEBI:456216"/>
        <dbReference type="EC" id="2.7.11.1"/>
    </reaction>
</comment>
<feature type="domain" description="EF-hand" evidence="14">
    <location>
        <begin position="319"/>
        <end position="354"/>
    </location>
</feature>
<evidence type="ECO:0000256" key="11">
    <source>
        <dbReference type="PROSITE-ProRule" id="PRU10141"/>
    </source>
</evidence>
<reference evidence="15 16" key="1">
    <citation type="submission" date="2013-09" db="EMBL/GenBank/DDBJ databases">
        <title>Corchorus capsularis genome sequencing.</title>
        <authorList>
            <person name="Alam M."/>
            <person name="Haque M.S."/>
            <person name="Islam M.S."/>
            <person name="Emdad E.M."/>
            <person name="Islam M.M."/>
            <person name="Ahmed B."/>
            <person name="Halim A."/>
            <person name="Hossen Q.M.M."/>
            <person name="Hossain M.Z."/>
            <person name="Ahmed R."/>
            <person name="Khan M.M."/>
            <person name="Islam R."/>
            <person name="Rashid M.M."/>
            <person name="Khan S.A."/>
            <person name="Rahman M.S."/>
            <person name="Alam M."/>
        </authorList>
    </citation>
    <scope>NUCLEOTIDE SEQUENCE [LARGE SCALE GENOMIC DNA]</scope>
    <source>
        <strain evidence="16">cv. CVL-1</strain>
        <tissue evidence="15">Whole seedling</tissue>
    </source>
</reference>
<feature type="binding site" evidence="11">
    <location>
        <position position="96"/>
    </location>
    <ligand>
        <name>ATP</name>
        <dbReference type="ChEBI" id="CHEBI:30616"/>
    </ligand>
</feature>
<name>A0A1R3H1W2_COCAP</name>
<dbReference type="InterPro" id="IPR011992">
    <property type="entry name" value="EF-hand-dom_pair"/>
</dbReference>